<name>A0AAW1PSI0_9CHLO</name>
<dbReference type="AlphaFoldDB" id="A0AAW1PSI0"/>
<gene>
    <name evidence="1" type="ORF">WJX72_006115</name>
</gene>
<sequence length="201" mass="22316">MVCISSKFSATFRTFAHCLPAATRKTCQADFNEYSVAFCHLLVPIRCEEDEATCSEAVASVGGKTQNPKFPRRLYFSPRASYSPILLANPIVGIKLYVVAFVNETELPEVVEADLKQRPDYAEPAFLTTKADIRYRGGAVVDRKGRAVGVFIADPLPERGRPNMAPAKKLRFYNKMYQGTYGWDLLTAAPMTPGKYVLFSG</sequence>
<organism evidence="1 2">
    <name type="scientific">[Myrmecia] bisecta</name>
    <dbReference type="NCBI Taxonomy" id="41462"/>
    <lineage>
        <taxon>Eukaryota</taxon>
        <taxon>Viridiplantae</taxon>
        <taxon>Chlorophyta</taxon>
        <taxon>core chlorophytes</taxon>
        <taxon>Trebouxiophyceae</taxon>
        <taxon>Trebouxiales</taxon>
        <taxon>Trebouxiaceae</taxon>
        <taxon>Myrmecia</taxon>
    </lineage>
</organism>
<protein>
    <submittedName>
        <fullName evidence="1">Uncharacterized protein</fullName>
    </submittedName>
</protein>
<evidence type="ECO:0000313" key="2">
    <source>
        <dbReference type="Proteomes" id="UP001489004"/>
    </source>
</evidence>
<keyword evidence="2" id="KW-1185">Reference proteome</keyword>
<reference evidence="1 2" key="1">
    <citation type="journal article" date="2024" name="Nat. Commun.">
        <title>Phylogenomics reveals the evolutionary origins of lichenization in chlorophyte algae.</title>
        <authorList>
            <person name="Puginier C."/>
            <person name="Libourel C."/>
            <person name="Otte J."/>
            <person name="Skaloud P."/>
            <person name="Haon M."/>
            <person name="Grisel S."/>
            <person name="Petersen M."/>
            <person name="Berrin J.G."/>
            <person name="Delaux P.M."/>
            <person name="Dal Grande F."/>
            <person name="Keller J."/>
        </authorList>
    </citation>
    <scope>NUCLEOTIDE SEQUENCE [LARGE SCALE GENOMIC DNA]</scope>
    <source>
        <strain evidence="1 2">SAG 2043</strain>
    </source>
</reference>
<dbReference type="EMBL" id="JALJOR010000008">
    <property type="protein sequence ID" value="KAK9812943.1"/>
    <property type="molecule type" value="Genomic_DNA"/>
</dbReference>
<evidence type="ECO:0000313" key="1">
    <source>
        <dbReference type="EMBL" id="KAK9812943.1"/>
    </source>
</evidence>
<comment type="caution">
    <text evidence="1">The sequence shown here is derived from an EMBL/GenBank/DDBJ whole genome shotgun (WGS) entry which is preliminary data.</text>
</comment>
<accession>A0AAW1PSI0</accession>
<dbReference type="Proteomes" id="UP001489004">
    <property type="component" value="Unassembled WGS sequence"/>
</dbReference>
<proteinExistence type="predicted"/>